<evidence type="ECO:0000313" key="3">
    <source>
        <dbReference type="Proteomes" id="UP000229030"/>
    </source>
</evidence>
<organism evidence="2 3">
    <name type="scientific">bacterium (Candidatus Gribaldobacteria) CG02_land_8_20_14_3_00_41_15</name>
    <dbReference type="NCBI Taxonomy" id="2014270"/>
    <lineage>
        <taxon>Bacteria</taxon>
        <taxon>Candidatus Gribaldobacteria</taxon>
    </lineage>
</organism>
<dbReference type="EMBL" id="PETV01000022">
    <property type="protein sequence ID" value="PIV47285.1"/>
    <property type="molecule type" value="Genomic_DNA"/>
</dbReference>
<dbReference type="Gene3D" id="1.25.10.10">
    <property type="entry name" value="Leucine-rich Repeat Variant"/>
    <property type="match status" value="1"/>
</dbReference>
<feature type="non-terminal residue" evidence="2">
    <location>
        <position position="181"/>
    </location>
</feature>
<sequence>MPNPEKIKQSIENIPTNEKTEKWQPLETKDWPQDIKDKIDKLNIIDYSHNIFQIGQVLREEKDEILKKILMKCAFEALARIENLTLEQAKDTIEKGLKDEDRAVRRAAIELAGKIENLTLEQAKDTIEKGLKDEDRDVRRAAIELIGKIENLTLEQAKDTIEKGLKDEDRAVRRAAIELIG</sequence>
<dbReference type="InterPro" id="IPR016024">
    <property type="entry name" value="ARM-type_fold"/>
</dbReference>
<dbReference type="InterPro" id="IPR026003">
    <property type="entry name" value="Cohesin_HEAT"/>
</dbReference>
<accession>A0A2M7DEM3</accession>
<evidence type="ECO:0000313" key="2">
    <source>
        <dbReference type="EMBL" id="PIV47285.1"/>
    </source>
</evidence>
<dbReference type="AlphaFoldDB" id="A0A2M7DEM3"/>
<proteinExistence type="predicted"/>
<reference evidence="3" key="1">
    <citation type="submission" date="2017-09" db="EMBL/GenBank/DDBJ databases">
        <title>Depth-based differentiation of microbial function through sediment-hosted aquifers and enrichment of novel symbionts in the deep terrestrial subsurface.</title>
        <authorList>
            <person name="Probst A.J."/>
            <person name="Ladd B."/>
            <person name="Jarett J.K."/>
            <person name="Geller-Mcgrath D.E."/>
            <person name="Sieber C.M.K."/>
            <person name="Emerson J.B."/>
            <person name="Anantharaman K."/>
            <person name="Thomas B.C."/>
            <person name="Malmstrom R."/>
            <person name="Stieglmeier M."/>
            <person name="Klingl A."/>
            <person name="Woyke T."/>
            <person name="Ryan C.M."/>
            <person name="Banfield J.F."/>
        </authorList>
    </citation>
    <scope>NUCLEOTIDE SEQUENCE [LARGE SCALE GENOMIC DNA]</scope>
</reference>
<feature type="region of interest" description="Disordered" evidence="1">
    <location>
        <begin position="1"/>
        <end position="23"/>
    </location>
</feature>
<name>A0A2M7DEM3_9BACT</name>
<evidence type="ECO:0000256" key="1">
    <source>
        <dbReference type="SAM" id="MobiDB-lite"/>
    </source>
</evidence>
<dbReference type="Proteomes" id="UP000229030">
    <property type="component" value="Unassembled WGS sequence"/>
</dbReference>
<comment type="caution">
    <text evidence="2">The sequence shown here is derived from an EMBL/GenBank/DDBJ whole genome shotgun (WGS) entry which is preliminary data.</text>
</comment>
<dbReference type="Pfam" id="PF13646">
    <property type="entry name" value="HEAT_2"/>
    <property type="match status" value="1"/>
</dbReference>
<dbReference type="InterPro" id="IPR011989">
    <property type="entry name" value="ARM-like"/>
</dbReference>
<protein>
    <recommendedName>
        <fullName evidence="4">HEAT repeat domain-containing protein</fullName>
    </recommendedName>
</protein>
<gene>
    <name evidence="2" type="ORF">COS21_00725</name>
</gene>
<dbReference type="SUPFAM" id="SSF48371">
    <property type="entry name" value="ARM repeat"/>
    <property type="match status" value="1"/>
</dbReference>
<evidence type="ECO:0008006" key="4">
    <source>
        <dbReference type="Google" id="ProtNLM"/>
    </source>
</evidence>
<dbReference type="Pfam" id="PF12765">
    <property type="entry name" value="Cohesin_HEAT"/>
    <property type="match status" value="1"/>
</dbReference>